<feature type="transmembrane region" description="Helical" evidence="9">
    <location>
        <begin position="71"/>
        <end position="98"/>
    </location>
</feature>
<dbReference type="GO" id="GO:0005886">
    <property type="term" value="C:plasma membrane"/>
    <property type="evidence" value="ECO:0007669"/>
    <property type="project" value="UniProtKB-SubCell"/>
</dbReference>
<evidence type="ECO:0000256" key="1">
    <source>
        <dbReference type="ARBA" id="ARBA00004651"/>
    </source>
</evidence>
<evidence type="ECO:0000256" key="7">
    <source>
        <dbReference type="ARBA" id="ARBA00023136"/>
    </source>
</evidence>
<feature type="transmembrane region" description="Helical" evidence="9">
    <location>
        <begin position="227"/>
        <end position="250"/>
    </location>
</feature>
<keyword evidence="5 9" id="KW-0812">Transmembrane</keyword>
<evidence type="ECO:0000313" key="12">
    <source>
        <dbReference type="Proteomes" id="UP000184442"/>
    </source>
</evidence>
<keyword evidence="4" id="KW-1003">Cell membrane</keyword>
<evidence type="ECO:0000313" key="11">
    <source>
        <dbReference type="EMBL" id="SHI60590.1"/>
    </source>
</evidence>
<dbReference type="GO" id="GO:0015297">
    <property type="term" value="F:antiporter activity"/>
    <property type="evidence" value="ECO:0007669"/>
    <property type="project" value="UniProtKB-KW"/>
</dbReference>
<keyword evidence="6 9" id="KW-1133">Transmembrane helix</keyword>
<dbReference type="InterPro" id="IPR018461">
    <property type="entry name" value="Na/H_Antiport_NhaC-like_C"/>
</dbReference>
<feature type="transmembrane region" description="Helical" evidence="9">
    <location>
        <begin position="256"/>
        <end position="275"/>
    </location>
</feature>
<evidence type="ECO:0000256" key="2">
    <source>
        <dbReference type="ARBA" id="ARBA00022448"/>
    </source>
</evidence>
<dbReference type="PANTHER" id="PTHR33451:SF3">
    <property type="entry name" value="MALATE-2H(+)_NA(+)-LACTATE ANTIPORTER"/>
    <property type="match status" value="1"/>
</dbReference>
<comment type="subcellular location">
    <subcellularLocation>
        <location evidence="1">Cell membrane</location>
        <topology evidence="1">Multi-pass membrane protein</topology>
    </subcellularLocation>
</comment>
<evidence type="ECO:0000256" key="8">
    <source>
        <dbReference type="ARBA" id="ARBA00038435"/>
    </source>
</evidence>
<reference evidence="11 12" key="1">
    <citation type="submission" date="2016-11" db="EMBL/GenBank/DDBJ databases">
        <authorList>
            <person name="Jaros S."/>
            <person name="Januszkiewicz K."/>
            <person name="Wedrychowicz H."/>
        </authorList>
    </citation>
    <scope>NUCLEOTIDE SEQUENCE [LARGE SCALE GENOMIC DNA]</scope>
    <source>
        <strain evidence="11 12">DSM 19022</strain>
    </source>
</reference>
<evidence type="ECO:0000256" key="3">
    <source>
        <dbReference type="ARBA" id="ARBA00022449"/>
    </source>
</evidence>
<feature type="transmembrane region" description="Helical" evidence="9">
    <location>
        <begin position="431"/>
        <end position="450"/>
    </location>
</feature>
<dbReference type="RefSeq" id="WP_073024755.1">
    <property type="nucleotide sequence ID" value="NZ_FQZS01000005.1"/>
</dbReference>
<keyword evidence="2" id="KW-0813">Transport</keyword>
<sequence length="470" mass="51960">MKRIPYIQCVVVISVLSISLIINIFVLNNPLYYGFIFGMAAAFIVGIINGYDAKALISYAYSGFKKSAKVLIMLSMIAMLIGLWKAGGIISAMLYYSFGLINRKFFLVSSFIISSIIGMIMGTSSGTVSTVGIVLIGLGSAMNIPLPVVAGTVVSAAFLADRSAPISSVFNLVATMTETDPHENFRYFMRTLLVGVVLSCIFYYFLGLRYTDMSYASVYFEDYKILLNQYVNITPWLLIPPIILFVLYAFKLASVYIMGISVFIGAVFSILYQKISVIEAIQAAIMGYHPDMPSEYSMVLAGGGLISFKNMLLVLIFATSLNGIFEGIRIVETLLEPILRRIRTQRGLMLFTIGFSIISALFMCNQVISIIIPTGLLLNRYKDKNIDRKIFARLLSDSGVMACSIIPWNVAALTPAAIMGVDVVSFMPYAFLSYVMPIIAVLNVMFFSNLNLREKRGRISEDTCCEVKSK</sequence>
<gene>
    <name evidence="11" type="ORF">SAMN02745176_00787</name>
</gene>
<feature type="domain" description="Na+/H+ antiporter NhaC-like C-terminal" evidence="10">
    <location>
        <begin position="159"/>
        <end position="444"/>
    </location>
</feature>
<evidence type="ECO:0000256" key="4">
    <source>
        <dbReference type="ARBA" id="ARBA00022475"/>
    </source>
</evidence>
<evidence type="ECO:0000256" key="6">
    <source>
        <dbReference type="ARBA" id="ARBA00022989"/>
    </source>
</evidence>
<proteinExistence type="inferred from homology"/>
<feature type="transmembrane region" description="Helical" evidence="9">
    <location>
        <begin position="348"/>
        <end position="378"/>
    </location>
</feature>
<dbReference type="STRING" id="1122184.SAMN02745176_00787"/>
<feature type="transmembrane region" description="Helical" evidence="9">
    <location>
        <begin position="133"/>
        <end position="160"/>
    </location>
</feature>
<evidence type="ECO:0000256" key="9">
    <source>
        <dbReference type="SAM" id="Phobius"/>
    </source>
</evidence>
<name>A0A1M6CHT9_9FIRM</name>
<evidence type="ECO:0000256" key="5">
    <source>
        <dbReference type="ARBA" id="ARBA00022692"/>
    </source>
</evidence>
<dbReference type="AlphaFoldDB" id="A0A1M6CHT9"/>
<feature type="transmembrane region" description="Helical" evidence="9">
    <location>
        <begin position="7"/>
        <end position="26"/>
    </location>
</feature>
<keyword evidence="3" id="KW-0050">Antiport</keyword>
<feature type="transmembrane region" description="Helical" evidence="9">
    <location>
        <begin position="32"/>
        <end position="51"/>
    </location>
</feature>
<keyword evidence="7 9" id="KW-0472">Membrane</keyword>
<feature type="transmembrane region" description="Helical" evidence="9">
    <location>
        <begin position="187"/>
        <end position="206"/>
    </location>
</feature>
<dbReference type="Proteomes" id="UP000184442">
    <property type="component" value="Unassembled WGS sequence"/>
</dbReference>
<evidence type="ECO:0000259" key="10">
    <source>
        <dbReference type="Pfam" id="PF03553"/>
    </source>
</evidence>
<accession>A0A1M6CHT9</accession>
<keyword evidence="12" id="KW-1185">Reference proteome</keyword>
<dbReference type="Pfam" id="PF03553">
    <property type="entry name" value="Na_H_antiporter"/>
    <property type="match status" value="1"/>
</dbReference>
<feature type="transmembrane region" description="Helical" evidence="9">
    <location>
        <begin position="296"/>
        <end position="318"/>
    </location>
</feature>
<dbReference type="EMBL" id="FQZS01000005">
    <property type="protein sequence ID" value="SHI60590.1"/>
    <property type="molecule type" value="Genomic_DNA"/>
</dbReference>
<dbReference type="InterPro" id="IPR052180">
    <property type="entry name" value="NhaC_Na-H+_Antiporter"/>
</dbReference>
<organism evidence="11 12">
    <name type="scientific">Lutispora thermophila DSM 19022</name>
    <dbReference type="NCBI Taxonomy" id="1122184"/>
    <lineage>
        <taxon>Bacteria</taxon>
        <taxon>Bacillati</taxon>
        <taxon>Bacillota</taxon>
        <taxon>Clostridia</taxon>
        <taxon>Lutisporales</taxon>
        <taxon>Lutisporaceae</taxon>
        <taxon>Lutispora</taxon>
    </lineage>
</organism>
<dbReference type="PANTHER" id="PTHR33451">
    <property type="entry name" value="MALATE-2H(+)/NA(+)-LACTATE ANTIPORTER"/>
    <property type="match status" value="1"/>
</dbReference>
<comment type="similarity">
    <text evidence="8">Belongs to the NhaC Na(+)/H(+) (TC 2.A.35) antiporter family.</text>
</comment>
<feature type="transmembrane region" description="Helical" evidence="9">
    <location>
        <begin position="104"/>
        <end position="121"/>
    </location>
</feature>
<protein>
    <submittedName>
        <fullName evidence="11">Na+:H+ antiporter, NhaC family</fullName>
    </submittedName>
</protein>